<keyword evidence="1" id="KW-0472">Membrane</keyword>
<feature type="transmembrane region" description="Helical" evidence="1">
    <location>
        <begin position="26"/>
        <end position="44"/>
    </location>
</feature>
<organism evidence="2 3">
    <name type="scientific">Gandjariella thermophila</name>
    <dbReference type="NCBI Taxonomy" id="1931992"/>
    <lineage>
        <taxon>Bacteria</taxon>
        <taxon>Bacillati</taxon>
        <taxon>Actinomycetota</taxon>
        <taxon>Actinomycetes</taxon>
        <taxon>Pseudonocardiales</taxon>
        <taxon>Pseudonocardiaceae</taxon>
        <taxon>Gandjariella</taxon>
    </lineage>
</organism>
<keyword evidence="1" id="KW-0812">Transmembrane</keyword>
<dbReference type="EMBL" id="BJFL01000025">
    <property type="protein sequence ID" value="GDY32517.1"/>
    <property type="molecule type" value="Genomic_DNA"/>
</dbReference>
<keyword evidence="1" id="KW-1133">Transmembrane helix</keyword>
<evidence type="ECO:0000256" key="1">
    <source>
        <dbReference type="SAM" id="Phobius"/>
    </source>
</evidence>
<name>A0A4D4JF30_9PSEU</name>
<protein>
    <submittedName>
        <fullName evidence="2">Uncharacterized protein</fullName>
    </submittedName>
</protein>
<dbReference type="RefSeq" id="WP_137815525.1">
    <property type="nucleotide sequence ID" value="NZ_BJFL01000025.1"/>
</dbReference>
<dbReference type="Proteomes" id="UP000298860">
    <property type="component" value="Unassembled WGS sequence"/>
</dbReference>
<sequence>MPTIVLILATVAVVFGVMKKHHHGWVAFAAVVLGIALMHSPLAGPADQIVNAFSSAGASLLHAIGLRPNG</sequence>
<comment type="caution">
    <text evidence="2">The sequence shown here is derived from an EMBL/GenBank/DDBJ whole genome shotgun (WGS) entry which is preliminary data.</text>
</comment>
<accession>A0A4D4JF30</accession>
<proteinExistence type="predicted"/>
<reference evidence="3" key="1">
    <citation type="submission" date="2019-04" db="EMBL/GenBank/DDBJ databases">
        <title>Draft genome sequence of Pseudonocardiaceae bacterium SL3-2-4.</title>
        <authorList>
            <person name="Ningsih F."/>
            <person name="Yokota A."/>
            <person name="Sakai Y."/>
            <person name="Nanatani K."/>
            <person name="Yabe S."/>
            <person name="Oetari A."/>
            <person name="Sjamsuridzal W."/>
        </authorList>
    </citation>
    <scope>NUCLEOTIDE SEQUENCE [LARGE SCALE GENOMIC DNA]</scope>
    <source>
        <strain evidence="3">SL3-2-4</strain>
    </source>
</reference>
<gene>
    <name evidence="2" type="ORF">GTS_41500</name>
</gene>
<dbReference type="AlphaFoldDB" id="A0A4D4JF30"/>
<evidence type="ECO:0000313" key="2">
    <source>
        <dbReference type="EMBL" id="GDY32517.1"/>
    </source>
</evidence>
<keyword evidence="3" id="KW-1185">Reference proteome</keyword>
<evidence type="ECO:0000313" key="3">
    <source>
        <dbReference type="Proteomes" id="UP000298860"/>
    </source>
</evidence>